<evidence type="ECO:0000256" key="4">
    <source>
        <dbReference type="ARBA" id="ARBA00022427"/>
    </source>
</evidence>
<feature type="transmembrane region" description="Helical" evidence="10">
    <location>
        <begin position="169"/>
        <end position="193"/>
    </location>
</feature>
<dbReference type="Pfam" id="PF00822">
    <property type="entry name" value="PMP22_Claudin"/>
    <property type="match status" value="1"/>
</dbReference>
<dbReference type="PRINTS" id="PR01077">
    <property type="entry name" value="CLAUDIN"/>
</dbReference>
<dbReference type="GO" id="GO:0005198">
    <property type="term" value="F:structural molecule activity"/>
    <property type="evidence" value="ECO:0007669"/>
    <property type="project" value="InterPro"/>
</dbReference>
<evidence type="ECO:0000256" key="7">
    <source>
        <dbReference type="ARBA" id="ARBA00022949"/>
    </source>
</evidence>
<dbReference type="InterPro" id="IPR006187">
    <property type="entry name" value="Claudin"/>
</dbReference>
<evidence type="ECO:0000256" key="3">
    <source>
        <dbReference type="ARBA" id="ARBA00008295"/>
    </source>
</evidence>
<evidence type="ECO:0000256" key="10">
    <source>
        <dbReference type="SAM" id="Phobius"/>
    </source>
</evidence>
<dbReference type="AlphaFoldDB" id="A0A7K6GCP5"/>
<keyword evidence="11" id="KW-0732">Signal</keyword>
<name>A0A7K6GCP5_9PASS</name>
<sequence>MGSGALRALGVLLGGLGAAGTVAATAMPQWRVSAFIESNLIVLEDSWEGLWQHCSRQPDLRVLCQPYASLAAMAPALRAARGLMCAGTGLALLGLLAAIVAGVRSTRITRSTRSCLTAQACSTAAAGLLFLLAAVVALIPLCWVASSIVSDFYNPWVNAVQKRELGQALYVGWGAALCLLAAGAVFCCLWSCAGQPRSSIPHRPARSSYSKSQYV</sequence>
<evidence type="ECO:0000256" key="9">
    <source>
        <dbReference type="ARBA" id="ARBA00023136"/>
    </source>
</evidence>
<evidence type="ECO:0000313" key="12">
    <source>
        <dbReference type="EMBL" id="NWV61058.1"/>
    </source>
</evidence>
<comment type="similarity">
    <text evidence="3">Belongs to the claudin family.</text>
</comment>
<dbReference type="GO" id="GO:0005923">
    <property type="term" value="C:bicellular tight junction"/>
    <property type="evidence" value="ECO:0007669"/>
    <property type="project" value="UniProtKB-SubCell"/>
</dbReference>
<keyword evidence="13" id="KW-1185">Reference proteome</keyword>
<evidence type="ECO:0000256" key="8">
    <source>
        <dbReference type="ARBA" id="ARBA00022989"/>
    </source>
</evidence>
<keyword evidence="4" id="KW-0796">Tight junction</keyword>
<feature type="non-terminal residue" evidence="12">
    <location>
        <position position="1"/>
    </location>
</feature>
<proteinExistence type="inferred from homology"/>
<accession>A0A7K6GCP5</accession>
<dbReference type="PRINTS" id="PR01446">
    <property type="entry name" value="CLAUDIN8"/>
</dbReference>
<feature type="non-terminal residue" evidence="12">
    <location>
        <position position="215"/>
    </location>
</feature>
<feature type="signal peptide" evidence="11">
    <location>
        <begin position="1"/>
        <end position="24"/>
    </location>
</feature>
<gene>
    <name evidence="12" type="primary">Cldn8_0</name>
    <name evidence="12" type="ORF">MALELE_R10052</name>
</gene>
<evidence type="ECO:0000256" key="2">
    <source>
        <dbReference type="ARBA" id="ARBA00004651"/>
    </source>
</evidence>
<organism evidence="12 13">
    <name type="scientific">Malurus elegans</name>
    <name type="common">Red-winged fairywren</name>
    <dbReference type="NCBI Taxonomy" id="720584"/>
    <lineage>
        <taxon>Eukaryota</taxon>
        <taxon>Metazoa</taxon>
        <taxon>Chordata</taxon>
        <taxon>Craniata</taxon>
        <taxon>Vertebrata</taxon>
        <taxon>Euteleostomi</taxon>
        <taxon>Archelosauria</taxon>
        <taxon>Archosauria</taxon>
        <taxon>Dinosauria</taxon>
        <taxon>Saurischia</taxon>
        <taxon>Theropoda</taxon>
        <taxon>Coelurosauria</taxon>
        <taxon>Aves</taxon>
        <taxon>Neognathae</taxon>
        <taxon>Neoaves</taxon>
        <taxon>Telluraves</taxon>
        <taxon>Australaves</taxon>
        <taxon>Passeriformes</taxon>
        <taxon>Meliphagoidea</taxon>
        <taxon>Maluridae</taxon>
        <taxon>Malurus</taxon>
    </lineage>
</organism>
<dbReference type="Proteomes" id="UP000564407">
    <property type="component" value="Unassembled WGS sequence"/>
</dbReference>
<feature type="chain" id="PRO_5029581684" evidence="11">
    <location>
        <begin position="25"/>
        <end position="215"/>
    </location>
</feature>
<reference evidence="12 13" key="1">
    <citation type="submission" date="2019-09" db="EMBL/GenBank/DDBJ databases">
        <title>Bird 10,000 Genomes (B10K) Project - Family phase.</title>
        <authorList>
            <person name="Zhang G."/>
        </authorList>
    </citation>
    <scope>NUCLEOTIDE SEQUENCE [LARGE SCALE GENOMIC DNA]</scope>
    <source>
        <strain evidence="12">B10K-DU-029-44</strain>
        <tissue evidence="12">Heart</tissue>
    </source>
</reference>
<evidence type="ECO:0000256" key="1">
    <source>
        <dbReference type="ARBA" id="ARBA00004435"/>
    </source>
</evidence>
<feature type="transmembrane region" description="Helical" evidence="10">
    <location>
        <begin position="124"/>
        <end position="149"/>
    </location>
</feature>
<feature type="transmembrane region" description="Helical" evidence="10">
    <location>
        <begin position="79"/>
        <end position="103"/>
    </location>
</feature>
<evidence type="ECO:0000256" key="5">
    <source>
        <dbReference type="ARBA" id="ARBA00022475"/>
    </source>
</evidence>
<protein>
    <submittedName>
        <fullName evidence="12">CLD8 protein</fullName>
    </submittedName>
</protein>
<dbReference type="Gene3D" id="1.20.140.150">
    <property type="match status" value="1"/>
</dbReference>
<dbReference type="EMBL" id="VZRP01004273">
    <property type="protein sequence ID" value="NWV61058.1"/>
    <property type="molecule type" value="Genomic_DNA"/>
</dbReference>
<dbReference type="GO" id="GO:0005886">
    <property type="term" value="C:plasma membrane"/>
    <property type="evidence" value="ECO:0007669"/>
    <property type="project" value="UniProtKB-SubCell"/>
</dbReference>
<comment type="subcellular location">
    <subcellularLocation>
        <location evidence="1">Cell junction</location>
        <location evidence="1">Tight junction</location>
    </subcellularLocation>
    <subcellularLocation>
        <location evidence="2">Cell membrane</location>
        <topology evidence="2">Multi-pass membrane protein</topology>
    </subcellularLocation>
</comment>
<evidence type="ECO:0000256" key="11">
    <source>
        <dbReference type="SAM" id="SignalP"/>
    </source>
</evidence>
<keyword evidence="7" id="KW-0965">Cell junction</keyword>
<keyword evidence="6 10" id="KW-0812">Transmembrane</keyword>
<keyword evidence="8 10" id="KW-1133">Transmembrane helix</keyword>
<keyword evidence="9 10" id="KW-0472">Membrane</keyword>
<dbReference type="InterPro" id="IPR004031">
    <property type="entry name" value="PMP22/EMP/MP20/Claudin"/>
</dbReference>
<evidence type="ECO:0000313" key="13">
    <source>
        <dbReference type="Proteomes" id="UP000564407"/>
    </source>
</evidence>
<evidence type="ECO:0000256" key="6">
    <source>
        <dbReference type="ARBA" id="ARBA00022692"/>
    </source>
</evidence>
<keyword evidence="5" id="KW-1003">Cell membrane</keyword>
<dbReference type="PANTHER" id="PTHR12002">
    <property type="entry name" value="CLAUDIN"/>
    <property type="match status" value="1"/>
</dbReference>
<comment type="caution">
    <text evidence="12">The sequence shown here is derived from an EMBL/GenBank/DDBJ whole genome shotgun (WGS) entry which is preliminary data.</text>
</comment>